<dbReference type="InterPro" id="IPR011625">
    <property type="entry name" value="A2M_N_BRD"/>
</dbReference>
<dbReference type="Pfam" id="PF17973">
    <property type="entry name" value="bMG10"/>
    <property type="match status" value="1"/>
</dbReference>
<sequence length="1864" mass="207836">MLRPILSNQGLSSLVANLPNLRTGIVSLLMAFWVTGWLSACSPTLENTPSATASTASNASENNDVIFTQNDASGKDVRQLRFQFSEQIAIAGALPRREQVAAIHFEGEHFPGCAWRFLNTKTLACELEKPLPLSSEFRVLISAEFATINQPLGANYRFTVTTPAPESLADIFNDNVSITFNTDLNERQIEGWGYAYPLDDTRDVLAEFSTTVTELIELKRPNGELLPINGEIEIDDGYLSWRTQLTLPDAGLYQLQIPAGSLLPGTNQPLPETLIIHKARIYNQLRWLGYRCVSHDSEQQAWILDDAEEYVAECPSAGVEMRFSHTFPTQKTWGTSVGRLLHEYPWLSAPAYPLDSYNDGEESLFVVTFLPLPDTNYEIDLNGIWLAHFANGMNAESSAKPRANNEEQPSIQIEAPTQGVIKVKTRDFPSDWWPAWQQLNEFFDNPFQTVLRLTDDQPAQASIRYSDPIQLQVQALTSANELAKFLSNSFNLTPFEWQLDEQSNGNLHQLPLDELLGPSGVLYVEGPSALPKKPGFIQRDSFLLDVLYASEWTIFTWDLAGAALPNVAIYQVCAGESEPALLGVTGADGVLVSAPQWPLEEDLECWLWATAASPEHSSEKHASIALTLRGARFEFAQVTGSLIPAQKHVRYHDTLHFLIELRNRYGEKLDSEELEVSMRSDNQVYPVTVSAISTQGLASGAVQFTEDMAAGSYWFRVSYQGKLIDSESIELTKFIAPELDLSMQAELQLENTDWWFLRGELQRISTAAMSNQAVDITFEFDSSKYIPQQSGWPESLDYGFSLEEANTEYDFEHRVLLQTANNGEFTLTARENAEAAETQGFAAIVPQLSPNTQGYLRWEVSIGTVSGEPVVKSDSQVIYGLPAYPGLIRRADSDVEVRLINAEGQWASNDFVAEFYELDNENNLLNACEGENGSARCELPEGKDFLLKVRVAEAVFERILRRIEIEQLQRPTLDLPDAFFVAPGSVLPANEDAQNLETENVETENLGIENISAGNNTVSVNSPTARSALLLVYSDKLEHKEWIALAPGENSIPIPVIESWGAAVEVALAYMEAGAIKFTSDAVNIRKTQQRLQLDMRSHSDVLTVGEPLHVRFYSEQDAEVQLWFVDEGLVVGNLAEIPTKKQIQSDDAREWQSAFSYFSNHRSVSIPPEPQGFYSGLFLDEESVAQIRRRSASPMQPGMGLYLGEHKVEAEQLVLWQKPIQLTAGEEENVEFNLPPRPTGWRLVAVAATADERYVLNESVSVQAPFEFSVEAAEDSFEGDELQLALSATNRSSDQRVIESVVVKLNHELLEVVSFQLEPNESQRQTIKLPGLTVGRHQVIVSHQGSEQARTVALSVRPEHIFAQQRIFPEGANTFSWQQPDGIDEVEFYQLEGELALDWHLLREQMLQNRVRSWQQRLNAALLLAMMPEAHVEDGDEALVGKLLAEPFGYFGRRFQTFPNYDITFDDWLTAYSILLLQRFQDQRYQEYADRILQQFNITNELTQILETSSNLNARALALWALTDTADINYADYQALAEHLRVGADSQARLLYLASLSDYAEAEPIIDSLVAEIASNNYQSQAGTMFTSNLERCLSLHGLSYQRSAGHSLGISSANLSYQQESLNLLAMQRERGDFGDAYSNGFCLLALHAGAGSQETESAKPEITVNADTHADIYSSSNGEQPVAAKSLGLGRWQIENSSGAAPMFARYKADYQSLPELAQSLSLQRNYEILQRAENGENAWQPLTADTPVALGDVIRVTLRLTAPMALSDVVVRDFIPGGWYANQSGFWAKDSPCYRCYQEVEGQQIALSQHYIPAGVTTIQYQVQVRNSGTYLAPGATAEALFRGDVQARTESTVWEIQSK</sequence>
<feature type="domain" description="Alpha-2-macroglobulin" evidence="2">
    <location>
        <begin position="1214"/>
        <end position="1304"/>
    </location>
</feature>
<dbReference type="OrthoDB" id="9767116at2"/>
<dbReference type="Pfam" id="PF07703">
    <property type="entry name" value="A2M_BRD"/>
    <property type="match status" value="1"/>
</dbReference>
<proteinExistence type="predicted"/>
<evidence type="ECO:0008006" key="5">
    <source>
        <dbReference type="Google" id="ProtNLM"/>
    </source>
</evidence>
<reference evidence="4" key="1">
    <citation type="journal article" date="2018" name="Front. Microbiol.">
        <title>Genome-Based Analysis Reveals the Taxonomy and Diversity of the Family Idiomarinaceae.</title>
        <authorList>
            <person name="Liu Y."/>
            <person name="Lai Q."/>
            <person name="Shao Z."/>
        </authorList>
    </citation>
    <scope>NUCLEOTIDE SEQUENCE [LARGE SCALE GENOMIC DNA]</scope>
    <source>
        <strain evidence="4">GBPy7</strain>
    </source>
</reference>
<dbReference type="InterPro" id="IPR001599">
    <property type="entry name" value="Macroglobln_a2"/>
</dbReference>
<dbReference type="EMBL" id="PIPJ01000001">
    <property type="protein sequence ID" value="RUO23130.1"/>
    <property type="molecule type" value="Genomic_DNA"/>
</dbReference>
<keyword evidence="4" id="KW-1185">Reference proteome</keyword>
<dbReference type="InterPro" id="IPR041246">
    <property type="entry name" value="Bact_MG10"/>
</dbReference>
<evidence type="ECO:0000259" key="1">
    <source>
        <dbReference type="SMART" id="SM01359"/>
    </source>
</evidence>
<dbReference type="SMART" id="SM01359">
    <property type="entry name" value="A2M_N_2"/>
    <property type="match status" value="1"/>
</dbReference>
<dbReference type="PANTHER" id="PTHR40094">
    <property type="entry name" value="ALPHA-2-MACROGLOBULIN HOMOLOG"/>
    <property type="match status" value="1"/>
</dbReference>
<gene>
    <name evidence="3" type="ORF">CWE08_00300</name>
</gene>
<dbReference type="GO" id="GO:0004866">
    <property type="term" value="F:endopeptidase inhibitor activity"/>
    <property type="evidence" value="ECO:0007669"/>
    <property type="project" value="InterPro"/>
</dbReference>
<dbReference type="SMART" id="SM01360">
    <property type="entry name" value="A2M"/>
    <property type="match status" value="1"/>
</dbReference>
<evidence type="ECO:0000313" key="4">
    <source>
        <dbReference type="Proteomes" id="UP000288395"/>
    </source>
</evidence>
<evidence type="ECO:0000259" key="2">
    <source>
        <dbReference type="SMART" id="SM01360"/>
    </source>
</evidence>
<dbReference type="RefSeq" id="WP_126764672.1">
    <property type="nucleotide sequence ID" value="NZ_PIPJ01000001.1"/>
</dbReference>
<protein>
    <recommendedName>
        <fullName evidence="5">Alpha-2-macroglobulin domain-containing protein</fullName>
    </recommendedName>
</protein>
<dbReference type="InterPro" id="IPR051802">
    <property type="entry name" value="YfhM-like"/>
</dbReference>
<feature type="domain" description="Alpha-2-macroglobulin bait region" evidence="1">
    <location>
        <begin position="1006"/>
        <end position="1133"/>
    </location>
</feature>
<evidence type="ECO:0000313" key="3">
    <source>
        <dbReference type="EMBL" id="RUO23130.1"/>
    </source>
</evidence>
<dbReference type="PANTHER" id="PTHR40094:SF1">
    <property type="entry name" value="UBIQUITIN DOMAIN-CONTAINING PROTEIN"/>
    <property type="match status" value="1"/>
</dbReference>
<name>A0A432W1M5_9GAMM</name>
<accession>A0A432W1M5</accession>
<organism evidence="3 4">
    <name type="scientific">Aliidiomarina iranensis</name>
    <dbReference type="NCBI Taxonomy" id="1434071"/>
    <lineage>
        <taxon>Bacteria</taxon>
        <taxon>Pseudomonadati</taxon>
        <taxon>Pseudomonadota</taxon>
        <taxon>Gammaproteobacteria</taxon>
        <taxon>Alteromonadales</taxon>
        <taxon>Idiomarinaceae</taxon>
        <taxon>Aliidiomarina</taxon>
    </lineage>
</organism>
<comment type="caution">
    <text evidence="3">The sequence shown here is derived from an EMBL/GenBank/DDBJ whole genome shotgun (WGS) entry which is preliminary data.</text>
</comment>
<dbReference type="Pfam" id="PF00207">
    <property type="entry name" value="A2M"/>
    <property type="match status" value="1"/>
</dbReference>
<dbReference type="Proteomes" id="UP000288395">
    <property type="component" value="Unassembled WGS sequence"/>
</dbReference>